<comment type="similarity">
    <text evidence="3">Belongs to the AcsC/BcsC family.</text>
</comment>
<dbReference type="Pfam" id="PF13432">
    <property type="entry name" value="TPR_16"/>
    <property type="match status" value="1"/>
</dbReference>
<keyword evidence="9" id="KW-0998">Cell outer membrane</keyword>
<keyword evidence="7" id="KW-0135">Cellulose biosynthesis</keyword>
<dbReference type="Gene3D" id="1.25.40.10">
    <property type="entry name" value="Tetratricopeptide repeat domain"/>
    <property type="match status" value="4"/>
</dbReference>
<gene>
    <name evidence="13" type="ORF">J5Y09_00435</name>
</gene>
<organism evidence="13 14">
    <name type="scientific">Roseomonas nitratireducens</name>
    <dbReference type="NCBI Taxonomy" id="2820810"/>
    <lineage>
        <taxon>Bacteria</taxon>
        <taxon>Pseudomonadati</taxon>
        <taxon>Pseudomonadota</taxon>
        <taxon>Alphaproteobacteria</taxon>
        <taxon>Acetobacterales</taxon>
        <taxon>Roseomonadaceae</taxon>
        <taxon>Roseomonas</taxon>
    </lineage>
</organism>
<evidence type="ECO:0000259" key="12">
    <source>
        <dbReference type="Pfam" id="PF05420"/>
    </source>
</evidence>
<evidence type="ECO:0000256" key="8">
    <source>
        <dbReference type="ARBA" id="ARBA00023136"/>
    </source>
</evidence>
<dbReference type="Proteomes" id="UP000680815">
    <property type="component" value="Unassembled WGS sequence"/>
</dbReference>
<dbReference type="PRINTS" id="PR01441">
    <property type="entry name" value="CELLSNTHASEC"/>
</dbReference>
<comment type="subcellular location">
    <subcellularLocation>
        <location evidence="1">Cell outer membrane</location>
        <topology evidence="1">Peripheral membrane protein</topology>
    </subcellularLocation>
</comment>
<dbReference type="RefSeq" id="WP_209349742.1">
    <property type="nucleotide sequence ID" value="NZ_JAGIYZ010000001.1"/>
</dbReference>
<dbReference type="SUPFAM" id="SSF48452">
    <property type="entry name" value="TPR-like"/>
    <property type="match status" value="4"/>
</dbReference>
<keyword evidence="8" id="KW-0472">Membrane</keyword>
<feature type="repeat" description="TPR" evidence="10">
    <location>
        <begin position="302"/>
        <end position="335"/>
    </location>
</feature>
<evidence type="ECO:0000256" key="7">
    <source>
        <dbReference type="ARBA" id="ARBA00022916"/>
    </source>
</evidence>
<evidence type="ECO:0000313" key="13">
    <source>
        <dbReference type="EMBL" id="MBP0462364.1"/>
    </source>
</evidence>
<evidence type="ECO:0000256" key="5">
    <source>
        <dbReference type="ARBA" id="ARBA00022737"/>
    </source>
</evidence>
<evidence type="ECO:0000256" key="11">
    <source>
        <dbReference type="SAM" id="SignalP"/>
    </source>
</evidence>
<comment type="pathway">
    <text evidence="2">Glycan metabolism; bacterial cellulose biosynthesis.</text>
</comment>
<dbReference type="InterPro" id="IPR008410">
    <property type="entry name" value="BCSC_C"/>
</dbReference>
<feature type="chain" id="PRO_5046621448" evidence="11">
    <location>
        <begin position="24"/>
        <end position="1233"/>
    </location>
</feature>
<evidence type="ECO:0000256" key="6">
    <source>
        <dbReference type="ARBA" id="ARBA00022803"/>
    </source>
</evidence>
<dbReference type="Pfam" id="PF05420">
    <property type="entry name" value="BCSC_C"/>
    <property type="match status" value="1"/>
</dbReference>
<name>A0ABS4ALX5_9PROT</name>
<reference evidence="13 14" key="1">
    <citation type="submission" date="2021-03" db="EMBL/GenBank/DDBJ databases">
        <authorList>
            <person name="So Y."/>
        </authorList>
    </citation>
    <scope>NUCLEOTIDE SEQUENCE [LARGE SCALE GENOMIC DNA]</scope>
    <source>
        <strain evidence="13 14">PWR1</strain>
    </source>
</reference>
<keyword evidence="5" id="KW-0677">Repeat</keyword>
<dbReference type="PROSITE" id="PS50005">
    <property type="entry name" value="TPR"/>
    <property type="match status" value="1"/>
</dbReference>
<evidence type="ECO:0000256" key="2">
    <source>
        <dbReference type="ARBA" id="ARBA00005186"/>
    </source>
</evidence>
<dbReference type="InterPro" id="IPR003921">
    <property type="entry name" value="Cell_synth_C"/>
</dbReference>
<dbReference type="InterPro" id="IPR019734">
    <property type="entry name" value="TPR_rpt"/>
</dbReference>
<feature type="domain" description="Cellulose synthase operon C C-terminal" evidence="12">
    <location>
        <begin position="891"/>
        <end position="1230"/>
    </location>
</feature>
<evidence type="ECO:0000313" key="14">
    <source>
        <dbReference type="Proteomes" id="UP000680815"/>
    </source>
</evidence>
<protein>
    <submittedName>
        <fullName evidence="13">BCSC C-terminal domain-containing protein</fullName>
    </submittedName>
</protein>
<evidence type="ECO:0000256" key="9">
    <source>
        <dbReference type="ARBA" id="ARBA00023237"/>
    </source>
</evidence>
<evidence type="ECO:0000256" key="3">
    <source>
        <dbReference type="ARBA" id="ARBA00005886"/>
    </source>
</evidence>
<sequence>MRPLKASLLGAVAALALAGPAAAQPTSGALGILLQQARHWQEQNRPDLALRAYERVLATAPRNPEALAGAAEAQAALGNRTEAEALIARLRAVAPNATGVEEATRGVTVDRGLVEEARRLSRDGRVPEALTRYRDAFAGGPPTDTFAVEYWLTLAGTEGGWEEARRQLASFAARRPQDVRARVAAAQVLTYRESTRAQGIAQLAALSREPAAASQALPAWRQAVIWLGVNEAAEGPIAEYLAVRPDDGTLQRRLAEIRDPSLRAERAAGVPRVAGFQSLEANRLIEAARAFETALANNPQDADALGGLGVVRLRQGRVTEARSLLERAMAADPTRASNWRQAFEGASYSVDLAEAQALFRRGQTDAAEQVARRAAAREAAADRTDAEALLGDIALSRGDLSTAEMRFRAALARRPNFQPALQGLEQSLRRQSRTAEADEIARRIRVAAPATGGTGGVTAGNAGRLRAEASRAPDPATAAALLRAALAEAPNDPWVRLDLARALARQGQGAEGRAIIEAPLTEARAGSEAVFAAALFAEEQGRVGDAAALIGRVPPARRSPDMARLAARTRVAAEVEEAVAGASIGGFESRQRLLALAARQDPSGATPAAVIRAFGRIGDARGAEEAARVALAVNRAPSGPARLAIAGALLEAGQEQMAMTLVRGVEGDPSLPADSRRQAEALLAGIAVRGADRANEAGDQATGFERLRPALARNPQDPAANMALARLYAGARRPEEAQQIAESVLARDPRNLEARAGAVDAAIAARDYRRAEALVDEARALAPNEARVSLMQARLARARGDERGALRAAQLAQEQRRAQVGEVVPMAFVPGGLATANPFRSAGVTVGAPTSRDPLSAEIAREVERARDAASTRFTVAPTMRGRSGTNGLDRLEEVSIPLEASLSPRGVGGRLAATVTPVSISTGTLPGDLTSLQSFGANAVAFPGNMRRPLDDSASGVALGASYQRDWFRADVGSTPLGFRTQNVVGGVEVAPGLGGGWRMRVTGERRAVTDSLLSWSGARDGLTGQTWGGVVRTGGRAQVEYSQGPATFYAGGGYSIFQGENVRDNARVEAGAGMNYAVLRRPDEQVTVGLDLVYFAYDENLRFFSLGHGGYFSPQNYTAVNVPVDWRARSGDWSWRLGGSVGYAVWSEDRSPVFPNDPALQGALSARVGQDPRIQAFYPSQSEAGLIGSVRADVEYAMTPELALGATFRYDRSADWNEGRTGVYVRYRLPE</sequence>
<dbReference type="Pfam" id="PF14559">
    <property type="entry name" value="TPR_19"/>
    <property type="match status" value="3"/>
</dbReference>
<keyword evidence="14" id="KW-1185">Reference proteome</keyword>
<evidence type="ECO:0000256" key="10">
    <source>
        <dbReference type="PROSITE-ProRule" id="PRU00339"/>
    </source>
</evidence>
<dbReference type="SMART" id="SM00028">
    <property type="entry name" value="TPR"/>
    <property type="match status" value="5"/>
</dbReference>
<evidence type="ECO:0000256" key="4">
    <source>
        <dbReference type="ARBA" id="ARBA00022729"/>
    </source>
</evidence>
<keyword evidence="6 10" id="KW-0802">TPR repeat</keyword>
<evidence type="ECO:0000256" key="1">
    <source>
        <dbReference type="ARBA" id="ARBA00004339"/>
    </source>
</evidence>
<proteinExistence type="inferred from homology"/>
<dbReference type="PANTHER" id="PTHR12558">
    <property type="entry name" value="CELL DIVISION CYCLE 16,23,27"/>
    <property type="match status" value="1"/>
</dbReference>
<dbReference type="EMBL" id="JAGIYZ010000001">
    <property type="protein sequence ID" value="MBP0462364.1"/>
    <property type="molecule type" value="Genomic_DNA"/>
</dbReference>
<comment type="caution">
    <text evidence="13">The sequence shown here is derived from an EMBL/GenBank/DDBJ whole genome shotgun (WGS) entry which is preliminary data.</text>
</comment>
<dbReference type="InterPro" id="IPR011990">
    <property type="entry name" value="TPR-like_helical_dom_sf"/>
</dbReference>
<accession>A0ABS4ALX5</accession>
<keyword evidence="4 11" id="KW-0732">Signal</keyword>
<feature type="signal peptide" evidence="11">
    <location>
        <begin position="1"/>
        <end position="23"/>
    </location>
</feature>
<dbReference type="PANTHER" id="PTHR12558:SF33">
    <property type="entry name" value="BLL7664 PROTEIN"/>
    <property type="match status" value="1"/>
</dbReference>